<keyword evidence="2 6" id="KW-0812">Transmembrane</keyword>
<dbReference type="EMBL" id="MU005780">
    <property type="protein sequence ID" value="KAF2704977.1"/>
    <property type="molecule type" value="Genomic_DNA"/>
</dbReference>
<dbReference type="GO" id="GO:0016020">
    <property type="term" value="C:membrane"/>
    <property type="evidence" value="ECO:0007669"/>
    <property type="project" value="UniProtKB-SubCell"/>
</dbReference>
<gene>
    <name evidence="8" type="ORF">K504DRAFT_449041</name>
</gene>
<evidence type="ECO:0000256" key="2">
    <source>
        <dbReference type="ARBA" id="ARBA00022692"/>
    </source>
</evidence>
<reference evidence="8" key="1">
    <citation type="journal article" date="2020" name="Stud. Mycol.">
        <title>101 Dothideomycetes genomes: a test case for predicting lifestyles and emergence of pathogens.</title>
        <authorList>
            <person name="Haridas S."/>
            <person name="Albert R."/>
            <person name="Binder M."/>
            <person name="Bloem J."/>
            <person name="Labutti K."/>
            <person name="Salamov A."/>
            <person name="Andreopoulos B."/>
            <person name="Baker S."/>
            <person name="Barry K."/>
            <person name="Bills G."/>
            <person name="Bluhm B."/>
            <person name="Cannon C."/>
            <person name="Castanera R."/>
            <person name="Culley D."/>
            <person name="Daum C."/>
            <person name="Ezra D."/>
            <person name="Gonzalez J."/>
            <person name="Henrissat B."/>
            <person name="Kuo A."/>
            <person name="Liang C."/>
            <person name="Lipzen A."/>
            <person name="Lutzoni F."/>
            <person name="Magnuson J."/>
            <person name="Mondo S."/>
            <person name="Nolan M."/>
            <person name="Ohm R."/>
            <person name="Pangilinan J."/>
            <person name="Park H.-J."/>
            <person name="Ramirez L."/>
            <person name="Alfaro M."/>
            <person name="Sun H."/>
            <person name="Tritt A."/>
            <person name="Yoshinaga Y."/>
            <person name="Zwiers L.-H."/>
            <person name="Turgeon B."/>
            <person name="Goodwin S."/>
            <person name="Spatafora J."/>
            <person name="Crous P."/>
            <person name="Grigoriev I."/>
        </authorList>
    </citation>
    <scope>NUCLEOTIDE SEQUENCE</scope>
    <source>
        <strain evidence="8">CBS 279.74</strain>
    </source>
</reference>
<feature type="transmembrane region" description="Helical" evidence="6">
    <location>
        <begin position="43"/>
        <end position="65"/>
    </location>
</feature>
<name>A0A6G1JXS8_9PLEO</name>
<dbReference type="InterPro" id="IPR049326">
    <property type="entry name" value="Rhodopsin_dom_fungi"/>
</dbReference>
<keyword evidence="9" id="KW-1185">Reference proteome</keyword>
<dbReference type="AlphaFoldDB" id="A0A6G1JXS8"/>
<organism evidence="8 9">
    <name type="scientific">Pleomassaria siparia CBS 279.74</name>
    <dbReference type="NCBI Taxonomy" id="1314801"/>
    <lineage>
        <taxon>Eukaryota</taxon>
        <taxon>Fungi</taxon>
        <taxon>Dikarya</taxon>
        <taxon>Ascomycota</taxon>
        <taxon>Pezizomycotina</taxon>
        <taxon>Dothideomycetes</taxon>
        <taxon>Pleosporomycetidae</taxon>
        <taxon>Pleosporales</taxon>
        <taxon>Pleomassariaceae</taxon>
        <taxon>Pleomassaria</taxon>
    </lineage>
</organism>
<dbReference type="PANTHER" id="PTHR33048:SF47">
    <property type="entry name" value="INTEGRAL MEMBRANE PROTEIN-RELATED"/>
    <property type="match status" value="1"/>
</dbReference>
<feature type="transmembrane region" description="Helical" evidence="6">
    <location>
        <begin position="118"/>
        <end position="143"/>
    </location>
</feature>
<dbReference type="InterPro" id="IPR052337">
    <property type="entry name" value="SAT4-like"/>
</dbReference>
<feature type="transmembrane region" description="Helical" evidence="6">
    <location>
        <begin position="171"/>
        <end position="188"/>
    </location>
</feature>
<evidence type="ECO:0000313" key="8">
    <source>
        <dbReference type="EMBL" id="KAF2704977.1"/>
    </source>
</evidence>
<evidence type="ECO:0000256" key="4">
    <source>
        <dbReference type="ARBA" id="ARBA00023136"/>
    </source>
</evidence>
<proteinExistence type="inferred from homology"/>
<feature type="transmembrane region" description="Helical" evidence="6">
    <location>
        <begin position="200"/>
        <end position="218"/>
    </location>
</feature>
<evidence type="ECO:0000256" key="6">
    <source>
        <dbReference type="SAM" id="Phobius"/>
    </source>
</evidence>
<dbReference type="Pfam" id="PF20684">
    <property type="entry name" value="Fung_rhodopsin"/>
    <property type="match status" value="1"/>
</dbReference>
<dbReference type="PANTHER" id="PTHR33048">
    <property type="entry name" value="PTH11-LIKE INTEGRAL MEMBRANE PROTEIN (AFU_ORTHOLOGUE AFUA_5G11245)"/>
    <property type="match status" value="1"/>
</dbReference>
<evidence type="ECO:0000256" key="5">
    <source>
        <dbReference type="ARBA" id="ARBA00038359"/>
    </source>
</evidence>
<dbReference type="Proteomes" id="UP000799428">
    <property type="component" value="Unassembled WGS sequence"/>
</dbReference>
<feature type="transmembrane region" description="Helical" evidence="6">
    <location>
        <begin position="85"/>
        <end position="106"/>
    </location>
</feature>
<feature type="transmembrane region" description="Helical" evidence="6">
    <location>
        <begin position="6"/>
        <end position="31"/>
    </location>
</feature>
<keyword evidence="4 6" id="KW-0472">Membrane</keyword>
<evidence type="ECO:0000259" key="7">
    <source>
        <dbReference type="Pfam" id="PF20684"/>
    </source>
</evidence>
<evidence type="ECO:0000256" key="3">
    <source>
        <dbReference type="ARBA" id="ARBA00022989"/>
    </source>
</evidence>
<keyword evidence="3 6" id="KW-1133">Transmembrane helix</keyword>
<dbReference type="OrthoDB" id="444631at2759"/>
<protein>
    <recommendedName>
        <fullName evidence="7">Rhodopsin domain-containing protein</fullName>
    </recommendedName>
</protein>
<evidence type="ECO:0000256" key="1">
    <source>
        <dbReference type="ARBA" id="ARBA00004141"/>
    </source>
</evidence>
<comment type="subcellular location">
    <subcellularLocation>
        <location evidence="1">Membrane</location>
        <topology evidence="1">Multi-pass membrane protein</topology>
    </subcellularLocation>
</comment>
<feature type="domain" description="Rhodopsin" evidence="7">
    <location>
        <begin position="27"/>
        <end position="263"/>
    </location>
</feature>
<comment type="similarity">
    <text evidence="5">Belongs to the SAT4 family.</text>
</comment>
<sequence>MLLGQLALRTAVICGLFAGLGTLFCALRVWTRVVVIRAVGYEDFVLLCSWACALLTVIFTGRQIHYGLGEHAANLSGYQLEHLTFNVYLSITTYCASIGLTKIAILMQYQRVFPVRKFQIWCWSFLGIVVSFTIATVCTSIFACKPIETFWKMGPGAPECIDTTSSWFSNAAFNILLDLMVILLPMPVVRNLNLAKRQKWLLMGLFALGGVVCIMSIIRLHSLLIMATSTDPSWDNATAVTFSIVELNVALMSACLPTLKPLIAPWFNSLAGSRGTHGISGGTSTHTRKQWSDMPAIAGYNIGLSPMSTKCKGERPHGESSRVDDKIRVVTRVDIDVHEKQDVIRGGSTEGSTENTFRDAAYIV</sequence>
<accession>A0A6G1JXS8</accession>
<evidence type="ECO:0000313" key="9">
    <source>
        <dbReference type="Proteomes" id="UP000799428"/>
    </source>
</evidence>